<evidence type="ECO:0000256" key="6">
    <source>
        <dbReference type="ARBA" id="ARBA00022519"/>
    </source>
</evidence>
<evidence type="ECO:0000313" key="17">
    <source>
        <dbReference type="Proteomes" id="UP000078406"/>
    </source>
</evidence>
<evidence type="ECO:0000256" key="12">
    <source>
        <dbReference type="ARBA" id="ARBA00023186"/>
    </source>
</evidence>
<organism evidence="16 17">
    <name type="scientific">Vibrio bivalvicida</name>
    <dbReference type="NCBI Taxonomy" id="1276888"/>
    <lineage>
        <taxon>Bacteria</taxon>
        <taxon>Pseudomonadati</taxon>
        <taxon>Pseudomonadota</taxon>
        <taxon>Gammaproteobacteria</taxon>
        <taxon>Vibrionales</taxon>
        <taxon>Vibrionaceae</taxon>
        <taxon>Vibrio</taxon>
        <taxon>Vibrio oreintalis group</taxon>
    </lineage>
</organism>
<keyword evidence="12" id="KW-0143">Chaperone</keyword>
<evidence type="ECO:0000256" key="5">
    <source>
        <dbReference type="ARBA" id="ARBA00022475"/>
    </source>
</evidence>
<dbReference type="RefSeq" id="WP_054963112.1">
    <property type="nucleotide sequence ID" value="NZ_LLEI02000017.1"/>
</dbReference>
<comment type="subcellular location">
    <subcellularLocation>
        <location evidence="2">Cell inner membrane</location>
        <topology evidence="2">Single-pass membrane protein</topology>
        <orientation evidence="2">Periplasmic side</orientation>
    </subcellularLocation>
</comment>
<dbReference type="GO" id="GO:0051082">
    <property type="term" value="F:unfolded protein binding"/>
    <property type="evidence" value="ECO:0007669"/>
    <property type="project" value="InterPro"/>
</dbReference>
<evidence type="ECO:0000256" key="8">
    <source>
        <dbReference type="ARBA" id="ARBA00022963"/>
    </source>
</evidence>
<evidence type="ECO:0000256" key="15">
    <source>
        <dbReference type="ARBA" id="ARBA00033028"/>
    </source>
</evidence>
<dbReference type="GO" id="GO:0005886">
    <property type="term" value="C:plasma membrane"/>
    <property type="evidence" value="ECO:0007669"/>
    <property type="project" value="UniProtKB-SubCell"/>
</dbReference>
<keyword evidence="10" id="KW-0443">Lipid metabolism</keyword>
<keyword evidence="6" id="KW-0997">Cell inner membrane</keyword>
<keyword evidence="5" id="KW-1003">Cell membrane</keyword>
<evidence type="ECO:0000256" key="10">
    <source>
        <dbReference type="ARBA" id="ARBA00023098"/>
    </source>
</evidence>
<evidence type="ECO:0000256" key="3">
    <source>
        <dbReference type="ARBA" id="ARBA00010358"/>
    </source>
</evidence>
<comment type="function">
    <text evidence="1">May be involved in the folding of the extracellular lipase during its passage through the periplasm.</text>
</comment>
<dbReference type="GO" id="GO:0016042">
    <property type="term" value="P:lipid catabolic process"/>
    <property type="evidence" value="ECO:0007669"/>
    <property type="project" value="UniProtKB-KW"/>
</dbReference>
<protein>
    <recommendedName>
        <fullName evidence="4">Lipase chaperone</fullName>
    </recommendedName>
    <alternativeName>
        <fullName evidence="15">Lipase foldase</fullName>
    </alternativeName>
    <alternativeName>
        <fullName evidence="13">Lipase helper protein</fullName>
    </alternativeName>
    <alternativeName>
        <fullName evidence="14">Lipase modulator</fullName>
    </alternativeName>
</protein>
<evidence type="ECO:0000256" key="7">
    <source>
        <dbReference type="ARBA" id="ARBA00022692"/>
    </source>
</evidence>
<accession>A0A177Y3Z5</accession>
<gene>
    <name evidence="16" type="ORF">APB76_03620</name>
</gene>
<evidence type="ECO:0000256" key="4">
    <source>
        <dbReference type="ARBA" id="ARBA00019692"/>
    </source>
</evidence>
<keyword evidence="7" id="KW-0812">Transmembrane</keyword>
<dbReference type="EMBL" id="LLEI02000017">
    <property type="protein sequence ID" value="OAJ95604.1"/>
    <property type="molecule type" value="Genomic_DNA"/>
</dbReference>
<dbReference type="Proteomes" id="UP000078406">
    <property type="component" value="Unassembled WGS sequence"/>
</dbReference>
<evidence type="ECO:0000256" key="11">
    <source>
        <dbReference type="ARBA" id="ARBA00023136"/>
    </source>
</evidence>
<dbReference type="Pfam" id="PF03280">
    <property type="entry name" value="Lipase_chap"/>
    <property type="match status" value="1"/>
</dbReference>
<evidence type="ECO:0000256" key="13">
    <source>
        <dbReference type="ARBA" id="ARBA00030948"/>
    </source>
</evidence>
<dbReference type="SUPFAM" id="SSF158855">
    <property type="entry name" value="Lipase chaperone-like"/>
    <property type="match status" value="1"/>
</dbReference>
<dbReference type="AlphaFoldDB" id="A0A177Y3Z5"/>
<comment type="caution">
    <text evidence="16">The sequence shown here is derived from an EMBL/GenBank/DDBJ whole genome shotgun (WGS) entry which is preliminary data.</text>
</comment>
<keyword evidence="9" id="KW-1133">Transmembrane helix</keyword>
<reference evidence="16 17" key="1">
    <citation type="journal article" date="2016" name="Syst. Appl. Microbiol.">
        <title>Vibrio bivalvicida sp. nov., a novel larval pathogen for bivalve molluscs reared in a hatchery.</title>
        <authorList>
            <person name="Dubert J."/>
            <person name="Romalde J.L."/>
            <person name="Prado S."/>
            <person name="Barja J.L."/>
        </authorList>
    </citation>
    <scope>NUCLEOTIDE SEQUENCE [LARGE SCALE GENOMIC DNA]</scope>
    <source>
        <strain evidence="16 17">605</strain>
    </source>
</reference>
<evidence type="ECO:0000256" key="14">
    <source>
        <dbReference type="ARBA" id="ARBA00031542"/>
    </source>
</evidence>
<keyword evidence="11" id="KW-0472">Membrane</keyword>
<evidence type="ECO:0000313" key="16">
    <source>
        <dbReference type="EMBL" id="OAJ95604.1"/>
    </source>
</evidence>
<sequence length="283" mass="32138">MKKTALITATLVISIGLGAVLYKSASMPDSLPVAPSQVDIEVDTTTAKHFFDFSLSSLGEQSLSDIKKTVRQHVSMGNNLTDEEALFTTYLQYKEALADLEPMQVTSLTAIDLEQLHLRIMDLQSQYFSQEQIKLLFEDENLLRQLAIDKASIAQQDINNIQKQVLIEDRLTELPEHIRKAESNNQLVVNLASVSRLESQEKYLARVELIGEEAAQRLTALDQQRASFQSSLDSYLQRRDSLLASPSLSEQDKQFQITQLREQNFDTTQLRRVQALERIHDSR</sequence>
<evidence type="ECO:0000256" key="1">
    <source>
        <dbReference type="ARBA" id="ARBA00003280"/>
    </source>
</evidence>
<comment type="similarity">
    <text evidence="3">Belongs to the lipase chaperone family.</text>
</comment>
<evidence type="ECO:0000256" key="2">
    <source>
        <dbReference type="ARBA" id="ARBA00004383"/>
    </source>
</evidence>
<dbReference type="InterPro" id="IPR004961">
    <property type="entry name" value="Lipase_chaperone"/>
</dbReference>
<evidence type="ECO:0000256" key="9">
    <source>
        <dbReference type="ARBA" id="ARBA00022989"/>
    </source>
</evidence>
<keyword evidence="8" id="KW-0442">Lipid degradation</keyword>
<proteinExistence type="inferred from homology"/>
<name>A0A177Y3Z5_9VIBR</name>
<dbReference type="GO" id="GO:0006457">
    <property type="term" value="P:protein folding"/>
    <property type="evidence" value="ECO:0007669"/>
    <property type="project" value="InterPro"/>
</dbReference>